<protein>
    <submittedName>
        <fullName evidence="2">Uncharacterized protein</fullName>
    </submittedName>
</protein>
<keyword evidence="3" id="KW-1185">Reference proteome</keyword>
<dbReference type="AlphaFoldDB" id="A0AAJ0CQZ7"/>
<sequence>MSTTDTPGKPKPADSCFSSTHSHSHHELAPTPLRPSAPQAGCRSVKSIVAWLESSSSSQSWPSRSTTVDMTHDLSANSISTCHNHSVSGASDVEEYSLTYLKYKNYFTSVPLRRCLEYQETPLQVEGNPSPAMQIDDRCAQDGQQMKQNIELTPPQEVATVMARPRFIQRDPDEVEAF</sequence>
<feature type="region of interest" description="Disordered" evidence="1">
    <location>
        <begin position="1"/>
        <end position="39"/>
    </location>
</feature>
<evidence type="ECO:0000313" key="2">
    <source>
        <dbReference type="EMBL" id="KAK2597469.1"/>
    </source>
</evidence>
<comment type="caution">
    <text evidence="2">The sequence shown here is derived from an EMBL/GenBank/DDBJ whole genome shotgun (WGS) entry which is preliminary data.</text>
</comment>
<proteinExistence type="predicted"/>
<dbReference type="Proteomes" id="UP001251528">
    <property type="component" value="Unassembled WGS sequence"/>
</dbReference>
<gene>
    <name evidence="2" type="ORF">QQS21_005939</name>
</gene>
<reference evidence="2" key="1">
    <citation type="submission" date="2023-06" db="EMBL/GenBank/DDBJ databases">
        <title>Conoideocrella luteorostrata (Hypocreales: Clavicipitaceae), a potential biocontrol fungus for elongate hemlock scale in United States Christmas tree production areas.</title>
        <authorList>
            <person name="Barrett H."/>
            <person name="Lovett B."/>
            <person name="Macias A.M."/>
            <person name="Stajich J.E."/>
            <person name="Kasson M.T."/>
        </authorList>
    </citation>
    <scope>NUCLEOTIDE SEQUENCE</scope>
    <source>
        <strain evidence="2">ARSEF 14590</strain>
    </source>
</reference>
<dbReference type="EMBL" id="JASWJB010000104">
    <property type="protein sequence ID" value="KAK2597469.1"/>
    <property type="molecule type" value="Genomic_DNA"/>
</dbReference>
<evidence type="ECO:0000256" key="1">
    <source>
        <dbReference type="SAM" id="MobiDB-lite"/>
    </source>
</evidence>
<organism evidence="2 3">
    <name type="scientific">Conoideocrella luteorostrata</name>
    <dbReference type="NCBI Taxonomy" id="1105319"/>
    <lineage>
        <taxon>Eukaryota</taxon>
        <taxon>Fungi</taxon>
        <taxon>Dikarya</taxon>
        <taxon>Ascomycota</taxon>
        <taxon>Pezizomycotina</taxon>
        <taxon>Sordariomycetes</taxon>
        <taxon>Hypocreomycetidae</taxon>
        <taxon>Hypocreales</taxon>
        <taxon>Clavicipitaceae</taxon>
        <taxon>Conoideocrella</taxon>
    </lineage>
</organism>
<accession>A0AAJ0CQZ7</accession>
<name>A0AAJ0CQZ7_9HYPO</name>
<evidence type="ECO:0000313" key="3">
    <source>
        <dbReference type="Proteomes" id="UP001251528"/>
    </source>
</evidence>